<dbReference type="EMBL" id="JABWCS010000217">
    <property type="protein sequence ID" value="NUU62995.1"/>
    <property type="molecule type" value="Genomic_DNA"/>
</dbReference>
<dbReference type="Gene3D" id="3.30.1330.40">
    <property type="entry name" value="RutC-like"/>
    <property type="match status" value="1"/>
</dbReference>
<evidence type="ECO:0000313" key="1">
    <source>
        <dbReference type="EMBL" id="NUU62995.1"/>
    </source>
</evidence>
<dbReference type="InterPro" id="IPR035959">
    <property type="entry name" value="RutC-like_sf"/>
</dbReference>
<name>A0A850EPV9_9BACL</name>
<dbReference type="Proteomes" id="UP000564806">
    <property type="component" value="Unassembled WGS sequence"/>
</dbReference>
<proteinExistence type="predicted"/>
<evidence type="ECO:0000313" key="2">
    <source>
        <dbReference type="Proteomes" id="UP000564806"/>
    </source>
</evidence>
<dbReference type="SUPFAM" id="SSF55298">
    <property type="entry name" value="YjgF-like"/>
    <property type="match status" value="1"/>
</dbReference>
<dbReference type="Pfam" id="PF01042">
    <property type="entry name" value="Ribonuc_L-PSP"/>
    <property type="match status" value="1"/>
</dbReference>
<accession>A0A850EPV9</accession>
<dbReference type="PANTHER" id="PTHR43857:SF1">
    <property type="entry name" value="YJGH FAMILY PROTEIN"/>
    <property type="match status" value="1"/>
</dbReference>
<dbReference type="AlphaFoldDB" id="A0A850EPV9"/>
<sequence>MNLKQIPVQRYNPEMIAKPVGNYSHVTKIDRNAELYVFSGQIGIDQDNHIPADFNEQVTNTMNNIVAILSSQQLTPDHVIKINIWATEEIDWDHFYEKWNAVFGPTSPSMTVAYIQGLGLPELKIELDVWAAG</sequence>
<dbReference type="InterPro" id="IPR006175">
    <property type="entry name" value="YjgF/YER057c/UK114"/>
</dbReference>
<reference evidence="1" key="1">
    <citation type="submission" date="2020-06" db="EMBL/GenBank/DDBJ databases">
        <title>Paenibacillus sp. nov., isolated from soil.</title>
        <authorList>
            <person name="Seo Y.L."/>
        </authorList>
    </citation>
    <scope>NUCLEOTIDE SEQUENCE [LARGE SCALE GENOMIC DNA]</scope>
    <source>
        <strain evidence="1">JW14</strain>
    </source>
</reference>
<dbReference type="PANTHER" id="PTHR43857">
    <property type="entry name" value="BLR7761 PROTEIN"/>
    <property type="match status" value="1"/>
</dbReference>
<gene>
    <name evidence="1" type="ORF">HPT30_21835</name>
</gene>
<comment type="caution">
    <text evidence="1">The sequence shown here is derived from an EMBL/GenBank/DDBJ whole genome shotgun (WGS) entry which is preliminary data.</text>
</comment>
<keyword evidence="2" id="KW-1185">Reference proteome</keyword>
<organism evidence="1 2">
    <name type="scientific">Paenibacillus agri</name>
    <dbReference type="NCBI Taxonomy" id="2744309"/>
    <lineage>
        <taxon>Bacteria</taxon>
        <taxon>Bacillati</taxon>
        <taxon>Bacillota</taxon>
        <taxon>Bacilli</taxon>
        <taxon>Bacillales</taxon>
        <taxon>Paenibacillaceae</taxon>
        <taxon>Paenibacillus</taxon>
    </lineage>
</organism>
<protein>
    <submittedName>
        <fullName evidence="1">RidA family protein</fullName>
    </submittedName>
</protein>
<dbReference type="RefSeq" id="WP_175373435.1">
    <property type="nucleotide sequence ID" value="NZ_JABWCS010000217.1"/>
</dbReference>